<feature type="compositionally biased region" description="Polar residues" evidence="1">
    <location>
        <begin position="1"/>
        <end position="10"/>
    </location>
</feature>
<evidence type="ECO:0000313" key="3">
    <source>
        <dbReference type="EMBL" id="GHG77016.1"/>
    </source>
</evidence>
<sequence>MTKPTPSHCNPATGAALTDTTGVSTTPPSTLPIGYSALNFNALSLQIENFLVERNLRGMQLVQPHLRPGYVLRAARLFNLPAGSTVLIGTGFPVLNTFETDGPVGAIALYQCAEKIGLKPIILCGDPLFSVLKGHYQCYPLSVNQYQQLPNIAEQALAALKPALVLAIERPGFGANGRYNNMRGEDISERCASFDFFLTQARCPTLAIGDGGNEIGMGNVAAALSQLSLAGQLTITPSVTQCDELVIADVSNWAAWGIIAMLSLLRGQNLLANAALLPILTFLVEHGCIDGVTRQPTLTEDGLPYQEGDALISRLQALVINNING</sequence>
<dbReference type="PANTHER" id="PTHR32022:SF10">
    <property type="entry name" value="D-GLUTAMATE CYCLASE, MITOCHONDRIAL"/>
    <property type="match status" value="1"/>
</dbReference>
<accession>A0ABQ3L238</accession>
<evidence type="ECO:0000256" key="1">
    <source>
        <dbReference type="SAM" id="MobiDB-lite"/>
    </source>
</evidence>
<dbReference type="PANTHER" id="PTHR32022">
    <property type="entry name" value="D-GLUTAMATE CYCLASE, MITOCHONDRIAL"/>
    <property type="match status" value="1"/>
</dbReference>
<name>A0ABQ3L238_9ALTE</name>
<proteinExistence type="predicted"/>
<dbReference type="Gene3D" id="3.90.1640.20">
    <property type="entry name" value="TON_0340"/>
    <property type="match status" value="1"/>
</dbReference>
<evidence type="ECO:0000313" key="4">
    <source>
        <dbReference type="Proteomes" id="UP000659697"/>
    </source>
</evidence>
<gene>
    <name evidence="3" type="ORF">GCM10010919_32400</name>
</gene>
<dbReference type="RefSeq" id="WP_189434078.1">
    <property type="nucleotide sequence ID" value="NZ_BNAO01000010.1"/>
</dbReference>
<feature type="region of interest" description="Disordered" evidence="1">
    <location>
        <begin position="1"/>
        <end position="23"/>
    </location>
</feature>
<dbReference type="Pfam" id="PF14336">
    <property type="entry name" value="GLUCM-like_C"/>
    <property type="match status" value="1"/>
</dbReference>
<dbReference type="InterPro" id="IPR025504">
    <property type="entry name" value="GLUCM_C"/>
</dbReference>
<protein>
    <recommendedName>
        <fullName evidence="2">D-glutamate cyclase-like C-terminal domain-containing protein</fullName>
    </recommendedName>
</protein>
<organism evidence="3 4">
    <name type="scientific">Alishewanella longhuensis</name>
    <dbReference type="NCBI Taxonomy" id="1091037"/>
    <lineage>
        <taxon>Bacteria</taxon>
        <taxon>Pseudomonadati</taxon>
        <taxon>Pseudomonadota</taxon>
        <taxon>Gammaproteobacteria</taxon>
        <taxon>Alteromonadales</taxon>
        <taxon>Alteromonadaceae</taxon>
        <taxon>Alishewanella</taxon>
    </lineage>
</organism>
<dbReference type="EMBL" id="BNAO01000010">
    <property type="protein sequence ID" value="GHG77016.1"/>
    <property type="molecule type" value="Genomic_DNA"/>
</dbReference>
<feature type="domain" description="D-glutamate cyclase-like C-terminal" evidence="2">
    <location>
        <begin position="49"/>
        <end position="315"/>
    </location>
</feature>
<comment type="caution">
    <text evidence="3">The sequence shown here is derived from an EMBL/GenBank/DDBJ whole genome shotgun (WGS) entry which is preliminary data.</text>
</comment>
<evidence type="ECO:0000259" key="2">
    <source>
        <dbReference type="Pfam" id="PF14336"/>
    </source>
</evidence>
<keyword evidence="4" id="KW-1185">Reference proteome</keyword>
<reference evidence="4" key="1">
    <citation type="journal article" date="2019" name="Int. J. Syst. Evol. Microbiol.">
        <title>The Global Catalogue of Microorganisms (GCM) 10K type strain sequencing project: providing services to taxonomists for standard genome sequencing and annotation.</title>
        <authorList>
            <consortium name="The Broad Institute Genomics Platform"/>
            <consortium name="The Broad Institute Genome Sequencing Center for Infectious Disease"/>
            <person name="Wu L."/>
            <person name="Ma J."/>
        </authorList>
    </citation>
    <scope>NUCLEOTIDE SEQUENCE [LARGE SCALE GENOMIC DNA]</scope>
    <source>
        <strain evidence="4">CGMCC 1.7003</strain>
    </source>
</reference>
<dbReference type="Proteomes" id="UP000659697">
    <property type="component" value="Unassembled WGS sequence"/>
</dbReference>